<comment type="caution">
    <text evidence="2">The sequence shown here is derived from an EMBL/GenBank/DDBJ whole genome shotgun (WGS) entry which is preliminary data.</text>
</comment>
<accession>A0A2T6AT06</accession>
<dbReference type="EMBL" id="QBKN01000014">
    <property type="protein sequence ID" value="PTX46949.1"/>
    <property type="molecule type" value="Genomic_DNA"/>
</dbReference>
<evidence type="ECO:0000313" key="3">
    <source>
        <dbReference type="Proteomes" id="UP000244069"/>
    </source>
</evidence>
<name>A0A2T6AT06_9RHOB</name>
<dbReference type="Proteomes" id="UP000244069">
    <property type="component" value="Unassembled WGS sequence"/>
</dbReference>
<dbReference type="OrthoDB" id="7665213at2"/>
<protein>
    <submittedName>
        <fullName evidence="2">Uncharacterized protein</fullName>
    </submittedName>
</protein>
<feature type="compositionally biased region" description="Basic and acidic residues" evidence="1">
    <location>
        <begin position="148"/>
        <end position="164"/>
    </location>
</feature>
<proteinExistence type="predicted"/>
<organism evidence="2 3">
    <name type="scientific">Allosediminivita pacifica</name>
    <dbReference type="NCBI Taxonomy" id="1267769"/>
    <lineage>
        <taxon>Bacteria</taxon>
        <taxon>Pseudomonadati</taxon>
        <taxon>Pseudomonadota</taxon>
        <taxon>Alphaproteobacteria</taxon>
        <taxon>Rhodobacterales</taxon>
        <taxon>Paracoccaceae</taxon>
        <taxon>Allosediminivita</taxon>
    </lineage>
</organism>
<keyword evidence="3" id="KW-1185">Reference proteome</keyword>
<gene>
    <name evidence="2" type="ORF">C8N44_11491</name>
</gene>
<evidence type="ECO:0000313" key="2">
    <source>
        <dbReference type="EMBL" id="PTX46949.1"/>
    </source>
</evidence>
<dbReference type="RefSeq" id="WP_107976997.1">
    <property type="nucleotide sequence ID" value="NZ_BMEZ01000015.1"/>
</dbReference>
<reference evidence="2 3" key="1">
    <citation type="submission" date="2018-04" db="EMBL/GenBank/DDBJ databases">
        <title>Genomic Encyclopedia of Archaeal and Bacterial Type Strains, Phase II (KMG-II): from individual species to whole genera.</title>
        <authorList>
            <person name="Goeker M."/>
        </authorList>
    </citation>
    <scope>NUCLEOTIDE SEQUENCE [LARGE SCALE GENOMIC DNA]</scope>
    <source>
        <strain evidence="2 3">DSM 29329</strain>
    </source>
</reference>
<evidence type="ECO:0000256" key="1">
    <source>
        <dbReference type="SAM" id="MobiDB-lite"/>
    </source>
</evidence>
<dbReference type="AlphaFoldDB" id="A0A2T6AT06"/>
<sequence>MQNRRRETTAMTRRVEDAGLFRMPSSSMVVVMTPRFRRNRRGDCIIEGFVVDGRNELVAVEVLFAGRRSRHVQPLLNRLARLSEDVAAEAAKAGRRTPSPEDIRMPIQAKGSWRNRFTEDADGLQEKFLQFAVAQWSIIDPPNPPRLFGERPVHEDQARPKPST</sequence>
<feature type="region of interest" description="Disordered" evidence="1">
    <location>
        <begin position="141"/>
        <end position="164"/>
    </location>
</feature>